<organism evidence="2 3">
    <name type="scientific">Actinoplanes nipponensis</name>
    <dbReference type="NCBI Taxonomy" id="135950"/>
    <lineage>
        <taxon>Bacteria</taxon>
        <taxon>Bacillati</taxon>
        <taxon>Actinomycetota</taxon>
        <taxon>Actinomycetes</taxon>
        <taxon>Micromonosporales</taxon>
        <taxon>Micromonosporaceae</taxon>
        <taxon>Actinoplanes</taxon>
    </lineage>
</organism>
<keyword evidence="3" id="KW-1185">Reference proteome</keyword>
<sequence>MRINWELESGEKIEEFVAALLLLRHPGPGNRITPSRGDRGVDVRLVHPDGIGFFQVKRFSGPLTSAQKMQIRKSWATFCSETAPHAPVKSWTLVCPWNPSNEALEWLESLTADAQFPTDWMGRATLETMAAENPALVEFYFGDGGERLHRAITSAFRGGDHLPDAVAAEDLLDAITSRMIALSTALNDVDPFYRYEIDLRAGHLRDQPLEAAMQAQTDAAFIEYRQVTEDYFRVMRIIPRSPAALQLRPIGTTIRLTVEKGSPEQEAIEAFRDFGAPFAEIPGTVASVNGPPGIHPAPGDGRFTVMALPSNTADLPDLELRLLDTNGRTIHTLDLVDVELARGLNAGVWFSGQDRSGALTFTMLMNGPDGQTEIRVEPQPIAGKSPAGVLPAVQFKAAMTTGTQLLLAVRGGPALTGAWTLEDIDQGPGPRNVAHLVEALTDIQRHTIARITIPDVDTADLDELSAILRAARLLRGEQITVPWTEVTMTLGTPENLPPADAPEAALLLVQPMTVTINGGSRRAQRPTTGVLRQCQTRRPRHRAERATRRRNPTRACHRQHRRPRRHHLNLKRAAALRRDPLPAAAHTNLPRLPSLKIVSVKSAASWASLQRMEAPHRH</sequence>
<feature type="region of interest" description="Disordered" evidence="1">
    <location>
        <begin position="536"/>
        <end position="566"/>
    </location>
</feature>
<evidence type="ECO:0000313" key="3">
    <source>
        <dbReference type="Proteomes" id="UP000647172"/>
    </source>
</evidence>
<reference evidence="2" key="1">
    <citation type="submission" date="2021-01" db="EMBL/GenBank/DDBJ databases">
        <title>Whole genome shotgun sequence of Actinoplanes nipponensis NBRC 14063.</title>
        <authorList>
            <person name="Komaki H."/>
            <person name="Tamura T."/>
        </authorList>
    </citation>
    <scope>NUCLEOTIDE SEQUENCE</scope>
    <source>
        <strain evidence="2">NBRC 14063</strain>
    </source>
</reference>
<evidence type="ECO:0000256" key="1">
    <source>
        <dbReference type="SAM" id="MobiDB-lite"/>
    </source>
</evidence>
<gene>
    <name evidence="2" type="ORF">Ani05nite_51610</name>
</gene>
<dbReference type="EMBL" id="BOMQ01000061">
    <property type="protein sequence ID" value="GIE51627.1"/>
    <property type="molecule type" value="Genomic_DNA"/>
</dbReference>
<name>A0A919JM04_9ACTN</name>
<comment type="caution">
    <text evidence="2">The sequence shown here is derived from an EMBL/GenBank/DDBJ whole genome shotgun (WGS) entry which is preliminary data.</text>
</comment>
<dbReference type="Proteomes" id="UP000647172">
    <property type="component" value="Unassembled WGS sequence"/>
</dbReference>
<protein>
    <submittedName>
        <fullName evidence="2">Uncharacterized protein</fullName>
    </submittedName>
</protein>
<evidence type="ECO:0000313" key="2">
    <source>
        <dbReference type="EMBL" id="GIE51627.1"/>
    </source>
</evidence>
<dbReference type="AlphaFoldDB" id="A0A919JM04"/>
<proteinExistence type="predicted"/>
<accession>A0A919JM04</accession>